<protein>
    <submittedName>
        <fullName evidence="1">Uncharacterized protein</fullName>
    </submittedName>
</protein>
<name>A0ABP0GSE2_CLALP</name>
<reference evidence="1 2" key="1">
    <citation type="submission" date="2024-02" db="EMBL/GenBank/DDBJ databases">
        <authorList>
            <person name="Daric V."/>
            <person name="Darras S."/>
        </authorList>
    </citation>
    <scope>NUCLEOTIDE SEQUENCE [LARGE SCALE GENOMIC DNA]</scope>
</reference>
<accession>A0ABP0GSE2</accession>
<proteinExistence type="predicted"/>
<keyword evidence="2" id="KW-1185">Reference proteome</keyword>
<sequence length="106" mass="12352">MERTERPHHGLLFLPHQNRRLPIPKPPSSLLVISDESAEYSEDSSTDCDPCVSERRPHFITEEDLNDLVHDLTKTKGRKYEGFFSTMSFQKCRRELNRLHGTVSKK</sequence>
<dbReference type="EMBL" id="CAWYQH010000141">
    <property type="protein sequence ID" value="CAK8694640.1"/>
    <property type="molecule type" value="Genomic_DNA"/>
</dbReference>
<gene>
    <name evidence="1" type="ORF">CVLEPA_LOCUS27994</name>
</gene>
<organism evidence="1 2">
    <name type="scientific">Clavelina lepadiformis</name>
    <name type="common">Light-bulb sea squirt</name>
    <name type="synonym">Ascidia lepadiformis</name>
    <dbReference type="NCBI Taxonomy" id="159417"/>
    <lineage>
        <taxon>Eukaryota</taxon>
        <taxon>Metazoa</taxon>
        <taxon>Chordata</taxon>
        <taxon>Tunicata</taxon>
        <taxon>Ascidiacea</taxon>
        <taxon>Aplousobranchia</taxon>
        <taxon>Clavelinidae</taxon>
        <taxon>Clavelina</taxon>
    </lineage>
</organism>
<comment type="caution">
    <text evidence="1">The sequence shown here is derived from an EMBL/GenBank/DDBJ whole genome shotgun (WGS) entry which is preliminary data.</text>
</comment>
<evidence type="ECO:0000313" key="2">
    <source>
        <dbReference type="Proteomes" id="UP001642483"/>
    </source>
</evidence>
<evidence type="ECO:0000313" key="1">
    <source>
        <dbReference type="EMBL" id="CAK8694640.1"/>
    </source>
</evidence>
<dbReference type="Proteomes" id="UP001642483">
    <property type="component" value="Unassembled WGS sequence"/>
</dbReference>